<dbReference type="Proteomes" id="UP000077469">
    <property type="component" value="Chromosome"/>
</dbReference>
<dbReference type="PRINTS" id="PR00419">
    <property type="entry name" value="ADXRDTASE"/>
</dbReference>
<dbReference type="SUPFAM" id="SSF46548">
    <property type="entry name" value="alpha-helical ferredoxin"/>
    <property type="match status" value="1"/>
</dbReference>
<dbReference type="GO" id="GO:0016491">
    <property type="term" value="F:oxidoreductase activity"/>
    <property type="evidence" value="ECO:0007669"/>
    <property type="project" value="InterPro"/>
</dbReference>
<dbReference type="STRING" id="1123384.AJ81_06355"/>
<dbReference type="RefSeq" id="WP_031504618.1">
    <property type="nucleotide sequence ID" value="NC_022795.1"/>
</dbReference>
<dbReference type="SUPFAM" id="SSF51971">
    <property type="entry name" value="Nucleotide-binding domain"/>
    <property type="match status" value="1"/>
</dbReference>
<dbReference type="AlphaFoldDB" id="A0A0X1KRR7"/>
<dbReference type="Pfam" id="PF07992">
    <property type="entry name" value="Pyr_redox_2"/>
    <property type="match status" value="1"/>
</dbReference>
<dbReference type="Gene3D" id="1.10.1060.10">
    <property type="entry name" value="Alpha-helical ferredoxin"/>
    <property type="match status" value="1"/>
</dbReference>
<dbReference type="KEGG" id="phy:AJ81_06355"/>
<dbReference type="OrthoDB" id="9803192at2"/>
<keyword evidence="4" id="KW-1185">Reference proteome</keyword>
<dbReference type="InterPro" id="IPR006004">
    <property type="entry name" value="SudA-like"/>
</dbReference>
<sequence>MAVKPFPKKTPMREQEAKERIKNFFEVPFGYSEEEAVLEAGRCLQCPAKPCVSGCPVGIDIPGFIRKIRERNFAEAAKILKLYNNLPAICGRVCPQETQCEEKCVVGRIPGSEPVAIGRLERFAADWEAEHSVQTQIEIAPAKHKKVAVVGSGPAGLTVAADLAKRGYEVHIFETLHKPGGVLVYGIPEFRLPKSIVEREVNYVKSLSVQIFLNMPVGRAIPVKDLLREYDAIFIGVGAGTPKFMGIEGTNLNGVYSANEFLTRVNLMKAYLFPEYDTPVRRGKKVIVVGGGNVAMDAARSALRLGAESVTVVYRRTEQEMPARREEYLHAVEEGIKFYWLTQPIRYVGNEKGEVVGAECISMRLGEPDESGRRRPIPIEDSRFILEADTVIEAIGTEANRFLLSQFDGLKLNKYGYIIADENTCATSMRKVFAGGDIVTGAATVIEAMGAGKRAAEWIDKFLSGEYDPWK</sequence>
<gene>
    <name evidence="3" type="ORF">AJ81_06355</name>
</gene>
<feature type="domain" description="FAD/NAD(P)-binding" evidence="1">
    <location>
        <begin position="145"/>
        <end position="452"/>
    </location>
</feature>
<dbReference type="EMBL" id="CP007141">
    <property type="protein sequence ID" value="AJC73874.1"/>
    <property type="molecule type" value="Genomic_DNA"/>
</dbReference>
<dbReference type="InterPro" id="IPR023753">
    <property type="entry name" value="FAD/NAD-binding_dom"/>
</dbReference>
<dbReference type="InterPro" id="IPR036188">
    <property type="entry name" value="FAD/NAD-bd_sf"/>
</dbReference>
<dbReference type="InterPro" id="IPR028261">
    <property type="entry name" value="DPD_II"/>
</dbReference>
<evidence type="ECO:0000259" key="2">
    <source>
        <dbReference type="Pfam" id="PF14691"/>
    </source>
</evidence>
<dbReference type="PaxDb" id="1123384-AJ81_06355"/>
<dbReference type="PANTHER" id="PTHR42783">
    <property type="entry name" value="GLUTAMATE SYNTHASE [NADPH] SMALL CHAIN"/>
    <property type="match status" value="1"/>
</dbReference>
<feature type="domain" description="Dihydroprymidine dehydrogenase" evidence="2">
    <location>
        <begin position="20"/>
        <end position="131"/>
    </location>
</feature>
<dbReference type="NCBIfam" id="TIGR01316">
    <property type="entry name" value="gltA"/>
    <property type="match status" value="1"/>
</dbReference>
<organism evidence="3 4">
    <name type="scientific">Pseudothermotoga hypogea DSM 11164 = NBRC 106472</name>
    <dbReference type="NCBI Taxonomy" id="1123384"/>
    <lineage>
        <taxon>Bacteria</taxon>
        <taxon>Thermotogati</taxon>
        <taxon>Thermotogota</taxon>
        <taxon>Thermotogae</taxon>
        <taxon>Thermotogales</taxon>
        <taxon>Thermotogaceae</taxon>
        <taxon>Pseudothermotoga</taxon>
    </lineage>
</organism>
<accession>A0A0X1KRR7</accession>
<evidence type="ECO:0000313" key="4">
    <source>
        <dbReference type="Proteomes" id="UP000077469"/>
    </source>
</evidence>
<dbReference type="Pfam" id="PF14691">
    <property type="entry name" value="Fer4_20"/>
    <property type="match status" value="1"/>
</dbReference>
<dbReference type="PANTHER" id="PTHR42783:SF3">
    <property type="entry name" value="GLUTAMATE SYNTHASE [NADPH] SMALL CHAIN-RELATED"/>
    <property type="match status" value="1"/>
</dbReference>
<dbReference type="InterPro" id="IPR009051">
    <property type="entry name" value="Helical_ferredxn"/>
</dbReference>
<proteinExistence type="predicted"/>
<dbReference type="PATRIC" id="fig|1123384.7.peg.1281"/>
<reference evidence="3 4" key="1">
    <citation type="submission" date="2014-01" db="EMBL/GenBank/DDBJ databases">
        <title>Genome sequencing of Thermotog hypogea.</title>
        <authorList>
            <person name="Zhang X."/>
            <person name="Alvare G."/>
            <person name="Fristensky B."/>
            <person name="Chen L."/>
            <person name="Suen T."/>
            <person name="Chen Q."/>
            <person name="Ma K."/>
        </authorList>
    </citation>
    <scope>NUCLEOTIDE SEQUENCE [LARGE SCALE GENOMIC DNA]</scope>
    <source>
        <strain evidence="3 4">DSM 11164</strain>
    </source>
</reference>
<dbReference type="GO" id="GO:0051536">
    <property type="term" value="F:iron-sulfur cluster binding"/>
    <property type="evidence" value="ECO:0007669"/>
    <property type="project" value="InterPro"/>
</dbReference>
<evidence type="ECO:0000259" key="1">
    <source>
        <dbReference type="Pfam" id="PF07992"/>
    </source>
</evidence>
<dbReference type="Gene3D" id="3.50.50.60">
    <property type="entry name" value="FAD/NAD(P)-binding domain"/>
    <property type="match status" value="2"/>
</dbReference>
<protein>
    <submittedName>
        <fullName evidence="3">Dihydropyrimidine dehydrogenase subunit A</fullName>
    </submittedName>
</protein>
<evidence type="ECO:0000313" key="3">
    <source>
        <dbReference type="EMBL" id="AJC73874.1"/>
    </source>
</evidence>
<name>A0A0X1KRR7_9THEM</name>